<protein>
    <submittedName>
        <fullName evidence="1">Uncharacterized protein</fullName>
    </submittedName>
</protein>
<gene>
    <name evidence="1" type="ORF">SAMN05444394_3763</name>
</gene>
<proteinExistence type="predicted"/>
<organism evidence="1 2">
    <name type="scientific">Algoriphagus halophilus</name>
    <dbReference type="NCBI Taxonomy" id="226505"/>
    <lineage>
        <taxon>Bacteria</taxon>
        <taxon>Pseudomonadati</taxon>
        <taxon>Bacteroidota</taxon>
        <taxon>Cytophagia</taxon>
        <taxon>Cytophagales</taxon>
        <taxon>Cyclobacteriaceae</taxon>
        <taxon>Algoriphagus</taxon>
    </lineage>
</organism>
<accession>A0A1N6HDJ0</accession>
<reference evidence="2" key="1">
    <citation type="submission" date="2016-11" db="EMBL/GenBank/DDBJ databases">
        <authorList>
            <person name="Varghese N."/>
            <person name="Submissions S."/>
        </authorList>
    </citation>
    <scope>NUCLEOTIDE SEQUENCE [LARGE SCALE GENOMIC DNA]</scope>
    <source>
        <strain evidence="2">DSM 15292</strain>
    </source>
</reference>
<keyword evidence="2" id="KW-1185">Reference proteome</keyword>
<dbReference type="EMBL" id="FSRC01000003">
    <property type="protein sequence ID" value="SIO17894.1"/>
    <property type="molecule type" value="Genomic_DNA"/>
</dbReference>
<sequence length="30" mass="3173">MDLHGTFGFVLICNLVSYGSASRGGVKTEI</sequence>
<dbReference type="AlphaFoldDB" id="A0A1N6HDJ0"/>
<dbReference type="Proteomes" id="UP000185221">
    <property type="component" value="Unassembled WGS sequence"/>
</dbReference>
<evidence type="ECO:0000313" key="2">
    <source>
        <dbReference type="Proteomes" id="UP000185221"/>
    </source>
</evidence>
<evidence type="ECO:0000313" key="1">
    <source>
        <dbReference type="EMBL" id="SIO17894.1"/>
    </source>
</evidence>
<name>A0A1N6HDJ0_9BACT</name>